<evidence type="ECO:0008006" key="4">
    <source>
        <dbReference type="Google" id="ProtNLM"/>
    </source>
</evidence>
<feature type="signal peptide" evidence="1">
    <location>
        <begin position="1"/>
        <end position="23"/>
    </location>
</feature>
<keyword evidence="1" id="KW-0732">Signal</keyword>
<dbReference type="Proteomes" id="UP001162741">
    <property type="component" value="Chromosome"/>
</dbReference>
<organism evidence="2 3">
    <name type="scientific">Chitinophaga horti</name>
    <dbReference type="NCBI Taxonomy" id="2920382"/>
    <lineage>
        <taxon>Bacteria</taxon>
        <taxon>Pseudomonadati</taxon>
        <taxon>Bacteroidota</taxon>
        <taxon>Chitinophagia</taxon>
        <taxon>Chitinophagales</taxon>
        <taxon>Chitinophagaceae</taxon>
        <taxon>Chitinophaga</taxon>
    </lineage>
</organism>
<protein>
    <recommendedName>
        <fullName evidence="4">Fasciclin domain-containing protein</fullName>
    </recommendedName>
</protein>
<name>A0ABY6IY67_9BACT</name>
<feature type="chain" id="PRO_5045543654" description="Fasciclin domain-containing protein" evidence="1">
    <location>
        <begin position="24"/>
        <end position="222"/>
    </location>
</feature>
<proteinExistence type="predicted"/>
<dbReference type="PROSITE" id="PS51257">
    <property type="entry name" value="PROKAR_LIPOPROTEIN"/>
    <property type="match status" value="1"/>
</dbReference>
<dbReference type="EMBL" id="CP107006">
    <property type="protein sequence ID" value="UYQ91357.1"/>
    <property type="molecule type" value="Genomic_DNA"/>
</dbReference>
<keyword evidence="3" id="KW-1185">Reference proteome</keyword>
<accession>A0ABY6IY67</accession>
<gene>
    <name evidence="2" type="ORF">MKQ68_14785</name>
</gene>
<evidence type="ECO:0000256" key="1">
    <source>
        <dbReference type="SAM" id="SignalP"/>
    </source>
</evidence>
<dbReference type="RefSeq" id="WP_244839456.1">
    <property type="nucleotide sequence ID" value="NZ_CP107006.1"/>
</dbReference>
<reference evidence="2" key="1">
    <citation type="submission" date="2022-10" db="EMBL/GenBank/DDBJ databases">
        <title>Chitinophaga sp. nov., isolated from soil.</title>
        <authorList>
            <person name="Jeon C.O."/>
        </authorList>
    </citation>
    <scope>NUCLEOTIDE SEQUENCE</scope>
    <source>
        <strain evidence="2">R8</strain>
    </source>
</reference>
<sequence length="222" mass="25218">MKINIGLLVAGVALMLATACSKADYLTDEGVHSAKTPLNAYEFLKSHPWKSFDTLVMIIDHYNLQEELNSTGTMFVPTNRSVNLYMEYKRDQKQKIDENAKYTLDSLYKDITADSVRQYFYPDKLTVAALENEFPVGIKNKLGQQMAYRKVKQQGYNTTVTPVYFTYLIRVKGTIDDPNNPPLGSDPNFDQSVLCQTTGIETENGKGPILHVLTNKHQFVRY</sequence>
<evidence type="ECO:0000313" key="3">
    <source>
        <dbReference type="Proteomes" id="UP001162741"/>
    </source>
</evidence>
<evidence type="ECO:0000313" key="2">
    <source>
        <dbReference type="EMBL" id="UYQ91357.1"/>
    </source>
</evidence>